<sequence length="27" mass="2922">EGHPGHHQSASAEARPGHHQSANPRRL</sequence>
<evidence type="ECO:0000313" key="2">
    <source>
        <dbReference type="EMBL" id="SVD78329.1"/>
    </source>
</evidence>
<dbReference type="AlphaFoldDB" id="A0A382Y5L4"/>
<protein>
    <submittedName>
        <fullName evidence="2">Uncharacterized protein</fullName>
    </submittedName>
</protein>
<accession>A0A382Y5L4</accession>
<feature type="non-terminal residue" evidence="2">
    <location>
        <position position="1"/>
    </location>
</feature>
<feature type="region of interest" description="Disordered" evidence="1">
    <location>
        <begin position="1"/>
        <end position="27"/>
    </location>
</feature>
<dbReference type="EMBL" id="UINC01172979">
    <property type="protein sequence ID" value="SVD78329.1"/>
    <property type="molecule type" value="Genomic_DNA"/>
</dbReference>
<name>A0A382Y5L4_9ZZZZ</name>
<evidence type="ECO:0000256" key="1">
    <source>
        <dbReference type="SAM" id="MobiDB-lite"/>
    </source>
</evidence>
<feature type="non-terminal residue" evidence="2">
    <location>
        <position position="27"/>
    </location>
</feature>
<organism evidence="2">
    <name type="scientific">marine metagenome</name>
    <dbReference type="NCBI Taxonomy" id="408172"/>
    <lineage>
        <taxon>unclassified sequences</taxon>
        <taxon>metagenomes</taxon>
        <taxon>ecological metagenomes</taxon>
    </lineage>
</organism>
<gene>
    <name evidence="2" type="ORF">METZ01_LOCUS431183</name>
</gene>
<proteinExistence type="predicted"/>
<reference evidence="2" key="1">
    <citation type="submission" date="2018-05" db="EMBL/GenBank/DDBJ databases">
        <authorList>
            <person name="Lanie J.A."/>
            <person name="Ng W.-L."/>
            <person name="Kazmierczak K.M."/>
            <person name="Andrzejewski T.M."/>
            <person name="Davidsen T.M."/>
            <person name="Wayne K.J."/>
            <person name="Tettelin H."/>
            <person name="Glass J.I."/>
            <person name="Rusch D."/>
            <person name="Podicherti R."/>
            <person name="Tsui H.-C.T."/>
            <person name="Winkler M.E."/>
        </authorList>
    </citation>
    <scope>NUCLEOTIDE SEQUENCE</scope>
</reference>